<dbReference type="InterPro" id="IPR036188">
    <property type="entry name" value="FAD/NAD-bd_sf"/>
</dbReference>
<sequence>MGSVSITNMLLGRSIKRCIDLQLLSRTSTCLTFKNQVCFKSSFASNSVPQSAQVIICGAGATGNSVAYHMNENGWKDIIVLEQSKIGSGDSWRSCGIVGHFHSMSEGRMTTYSSELYKNLQNDGHEIGFIETGSVNVARTKERMIELTRIAAEARIHGISCDILEPKDISKYHPFAKSDDLVGGIWVPSDGIVNPLSVCQALAKISQDRGSLKAMCLVYGTDEGDKQEAEWRKSECTQQLVLLSWKKVCLLSWRLILVPVQWNRKGLITVATALKSLLAVCSVLHGVLFRLQ</sequence>
<gene>
    <name evidence="2" type="primary">Pdpr</name>
    <name evidence="2" type="ORF">CEXT_338321</name>
</gene>
<dbReference type="InterPro" id="IPR006076">
    <property type="entry name" value="FAD-dep_OxRdtase"/>
</dbReference>
<dbReference type="Gene3D" id="3.50.50.60">
    <property type="entry name" value="FAD/NAD(P)-binding domain"/>
    <property type="match status" value="1"/>
</dbReference>
<protein>
    <submittedName>
        <fullName evidence="2">Pyruvate dehydrogenase phosphatase regulatory subunit, mitochondrial</fullName>
    </submittedName>
</protein>
<dbReference type="PANTHER" id="PTHR13847">
    <property type="entry name" value="SARCOSINE DEHYDROGENASE-RELATED"/>
    <property type="match status" value="1"/>
</dbReference>
<keyword evidence="3" id="KW-1185">Reference proteome</keyword>
<dbReference type="EMBL" id="BPLR01000401">
    <property type="protein sequence ID" value="GIY94528.1"/>
    <property type="molecule type" value="Genomic_DNA"/>
</dbReference>
<name>A0AAV4XIQ0_CAEEX</name>
<evidence type="ECO:0000313" key="3">
    <source>
        <dbReference type="Proteomes" id="UP001054945"/>
    </source>
</evidence>
<dbReference type="AlphaFoldDB" id="A0AAV4XIQ0"/>
<reference evidence="2 3" key="1">
    <citation type="submission" date="2021-06" db="EMBL/GenBank/DDBJ databases">
        <title>Caerostris extrusa draft genome.</title>
        <authorList>
            <person name="Kono N."/>
            <person name="Arakawa K."/>
        </authorList>
    </citation>
    <scope>NUCLEOTIDE SEQUENCE [LARGE SCALE GENOMIC DNA]</scope>
</reference>
<dbReference type="PANTHER" id="PTHR13847:SF193">
    <property type="entry name" value="PYRUVATE DEHYDROGENASE PHOSPHATASE REGULATORY SUBUNIT, MITOCHONDRIAL"/>
    <property type="match status" value="1"/>
</dbReference>
<proteinExistence type="predicted"/>
<dbReference type="Pfam" id="PF01266">
    <property type="entry name" value="DAO"/>
    <property type="match status" value="1"/>
</dbReference>
<dbReference type="SUPFAM" id="SSF51905">
    <property type="entry name" value="FAD/NAD(P)-binding domain"/>
    <property type="match status" value="1"/>
</dbReference>
<dbReference type="Proteomes" id="UP001054945">
    <property type="component" value="Unassembled WGS sequence"/>
</dbReference>
<evidence type="ECO:0000259" key="1">
    <source>
        <dbReference type="Pfam" id="PF01266"/>
    </source>
</evidence>
<comment type="caution">
    <text evidence="2">The sequence shown here is derived from an EMBL/GenBank/DDBJ whole genome shotgun (WGS) entry which is preliminary data.</text>
</comment>
<dbReference type="Gene3D" id="3.30.9.10">
    <property type="entry name" value="D-Amino Acid Oxidase, subunit A, domain 2"/>
    <property type="match status" value="1"/>
</dbReference>
<accession>A0AAV4XIQ0</accession>
<keyword evidence="2" id="KW-0670">Pyruvate</keyword>
<feature type="domain" description="FAD dependent oxidoreductase" evidence="1">
    <location>
        <begin position="54"/>
        <end position="210"/>
    </location>
</feature>
<evidence type="ECO:0000313" key="2">
    <source>
        <dbReference type="EMBL" id="GIY94528.1"/>
    </source>
</evidence>
<organism evidence="2 3">
    <name type="scientific">Caerostris extrusa</name>
    <name type="common">Bark spider</name>
    <name type="synonym">Caerostris bankana</name>
    <dbReference type="NCBI Taxonomy" id="172846"/>
    <lineage>
        <taxon>Eukaryota</taxon>
        <taxon>Metazoa</taxon>
        <taxon>Ecdysozoa</taxon>
        <taxon>Arthropoda</taxon>
        <taxon>Chelicerata</taxon>
        <taxon>Arachnida</taxon>
        <taxon>Araneae</taxon>
        <taxon>Araneomorphae</taxon>
        <taxon>Entelegynae</taxon>
        <taxon>Araneoidea</taxon>
        <taxon>Araneidae</taxon>
        <taxon>Caerostris</taxon>
    </lineage>
</organism>
<dbReference type="GO" id="GO:0005759">
    <property type="term" value="C:mitochondrial matrix"/>
    <property type="evidence" value="ECO:0007669"/>
    <property type="project" value="TreeGrafter"/>
</dbReference>